<dbReference type="AlphaFoldDB" id="A0A822F2N9"/>
<proteinExistence type="inferred from homology"/>
<dbReference type="GO" id="GO:0045504">
    <property type="term" value="F:dynein heavy chain binding"/>
    <property type="evidence" value="ECO:0007669"/>
    <property type="project" value="TreeGrafter"/>
</dbReference>
<gene>
    <name evidence="5" type="ORF">QYT958_LOCUS45824</name>
</gene>
<dbReference type="PANTHER" id="PTHR13183:SF0">
    <property type="entry name" value="AXONEMAL DYNEIN LIGHT INTERMEDIATE POLYPEPTIDE 1"/>
    <property type="match status" value="1"/>
</dbReference>
<dbReference type="Proteomes" id="UP000663848">
    <property type="component" value="Unassembled WGS sequence"/>
</dbReference>
<evidence type="ECO:0000313" key="6">
    <source>
        <dbReference type="Proteomes" id="UP000663848"/>
    </source>
</evidence>
<accession>A0A822F2N9</accession>
<keyword evidence="1" id="KW-0243">Dynein</keyword>
<evidence type="ECO:0000313" key="5">
    <source>
        <dbReference type="EMBL" id="CAF5117240.1"/>
    </source>
</evidence>
<comment type="similarity">
    <text evidence="4">Belongs to the inner dynein arm light chain family.</text>
</comment>
<evidence type="ECO:0000256" key="1">
    <source>
        <dbReference type="ARBA" id="ARBA00023017"/>
    </source>
</evidence>
<dbReference type="Pfam" id="PF10211">
    <property type="entry name" value="Ax_dynein_light"/>
    <property type="match status" value="1"/>
</dbReference>
<organism evidence="5 6">
    <name type="scientific">Rotaria socialis</name>
    <dbReference type="NCBI Taxonomy" id="392032"/>
    <lineage>
        <taxon>Eukaryota</taxon>
        <taxon>Metazoa</taxon>
        <taxon>Spiralia</taxon>
        <taxon>Gnathifera</taxon>
        <taxon>Rotifera</taxon>
        <taxon>Eurotatoria</taxon>
        <taxon>Bdelloidea</taxon>
        <taxon>Philodinida</taxon>
        <taxon>Philodinidae</taxon>
        <taxon>Rotaria</taxon>
    </lineage>
</organism>
<dbReference type="EMBL" id="CAJOBR010078378">
    <property type="protein sequence ID" value="CAF5117240.1"/>
    <property type="molecule type" value="Genomic_DNA"/>
</dbReference>
<dbReference type="GO" id="GO:0005930">
    <property type="term" value="C:axoneme"/>
    <property type="evidence" value="ECO:0007669"/>
    <property type="project" value="TreeGrafter"/>
</dbReference>
<feature type="non-terminal residue" evidence="5">
    <location>
        <position position="1"/>
    </location>
</feature>
<evidence type="ECO:0000256" key="3">
    <source>
        <dbReference type="ARBA" id="ARBA00023175"/>
    </source>
</evidence>
<evidence type="ECO:0000256" key="2">
    <source>
        <dbReference type="ARBA" id="ARBA00023054"/>
    </source>
</evidence>
<keyword evidence="3" id="KW-0505">Motor protein</keyword>
<dbReference type="InterPro" id="IPR019347">
    <property type="entry name" value="Axonemal_dynein_light_chain"/>
</dbReference>
<dbReference type="GO" id="GO:0030286">
    <property type="term" value="C:dynein complex"/>
    <property type="evidence" value="ECO:0007669"/>
    <property type="project" value="UniProtKB-KW"/>
</dbReference>
<feature type="non-terminal residue" evidence="5">
    <location>
        <position position="80"/>
    </location>
</feature>
<dbReference type="PANTHER" id="PTHR13183">
    <property type="entry name" value="AXONEMAL INNER ARM DYNEIN LIGHT CHAIN 28"/>
    <property type="match status" value="1"/>
</dbReference>
<sequence length="80" mass="9621">GLCKHRRNIYDECFDELVRQITIECSERGILLSRVRHTYRRMMKDYSNSYLSANAYAMRTFLLSEKAKTKLNNQIDHLQY</sequence>
<keyword evidence="2" id="KW-0175">Coiled coil</keyword>
<comment type="caution">
    <text evidence="5">The sequence shown here is derived from an EMBL/GenBank/DDBJ whole genome shotgun (WGS) entry which is preliminary data.</text>
</comment>
<name>A0A822F2N9_9BILA</name>
<reference evidence="5" key="1">
    <citation type="submission" date="2021-02" db="EMBL/GenBank/DDBJ databases">
        <authorList>
            <person name="Nowell W R."/>
        </authorList>
    </citation>
    <scope>NUCLEOTIDE SEQUENCE</scope>
</reference>
<evidence type="ECO:0000256" key="4">
    <source>
        <dbReference type="ARBA" id="ARBA00038114"/>
    </source>
</evidence>
<protein>
    <submittedName>
        <fullName evidence="5">Uncharacterized protein</fullName>
    </submittedName>
</protein>